<feature type="transmembrane region" description="Helical" evidence="1">
    <location>
        <begin position="214"/>
        <end position="234"/>
    </location>
</feature>
<dbReference type="EMBL" id="AP028654">
    <property type="protein sequence ID" value="BEP30172.1"/>
    <property type="molecule type" value="Genomic_DNA"/>
</dbReference>
<feature type="transmembrane region" description="Helical" evidence="1">
    <location>
        <begin position="99"/>
        <end position="120"/>
    </location>
</feature>
<dbReference type="PANTHER" id="PTHR36435:SF1">
    <property type="entry name" value="CAAX AMINO TERMINAL PROTEASE FAMILY PROTEIN"/>
    <property type="match status" value="1"/>
</dbReference>
<feature type="transmembrane region" description="Helical" evidence="1">
    <location>
        <begin position="140"/>
        <end position="159"/>
    </location>
</feature>
<keyword evidence="1" id="KW-1133">Transmembrane helix</keyword>
<dbReference type="GO" id="GO:0080120">
    <property type="term" value="P:CAAX-box protein maturation"/>
    <property type="evidence" value="ECO:0007669"/>
    <property type="project" value="UniProtKB-ARBA"/>
</dbReference>
<gene>
    <name evidence="3" type="ORF">HLPR_25030</name>
</gene>
<accession>A0AAU9EBH6</accession>
<dbReference type="Proteomes" id="UP001321786">
    <property type="component" value="Chromosome"/>
</dbReference>
<name>A0AAU9EBH6_9FIRM</name>
<evidence type="ECO:0000313" key="4">
    <source>
        <dbReference type="Proteomes" id="UP001321786"/>
    </source>
</evidence>
<evidence type="ECO:0000256" key="1">
    <source>
        <dbReference type="SAM" id="Phobius"/>
    </source>
</evidence>
<dbReference type="GO" id="GO:0004175">
    <property type="term" value="F:endopeptidase activity"/>
    <property type="evidence" value="ECO:0007669"/>
    <property type="project" value="UniProtKB-ARBA"/>
</dbReference>
<dbReference type="InterPro" id="IPR003675">
    <property type="entry name" value="Rce1/LyrA-like_dom"/>
</dbReference>
<evidence type="ECO:0000259" key="2">
    <source>
        <dbReference type="Pfam" id="PF02517"/>
    </source>
</evidence>
<sequence length="273" mass="30869">MKKPIKAILISLGLVLLFFSVQFFTSVSAGITYSVSASSNGITPDPKFIQDSIMSHINTILIISDFLLLFILWIAFVIKRVKIKEYISFSKLSLKNLPVFIGISFLAQSLSTFLLTLTNYIHPIENSYNDMLAVLKSQSIFITIISAVILAPITEEILFRGIIFKKLHNNINLKTAIVIQAMLFSFVHFNLAQTLPTFLLGVVLAYMYYKTNNLWVPIFIHIIYNGLATFITNVDENMQTILAIGMHSIAVITVIYLIYLYTKKRKILKVATD</sequence>
<keyword evidence="1" id="KW-0812">Transmembrane</keyword>
<reference evidence="3 4" key="1">
    <citation type="submission" date="2023-08" db="EMBL/GenBank/DDBJ databases">
        <title>Helicovermis profunda gen. nov., sp. nov., a novel mesophilic, fermentative bacterium within the Bacillota from a deep-sea hydrothermal vent chimney.</title>
        <authorList>
            <person name="Miyazaki U."/>
            <person name="Mizutani D."/>
            <person name="Hashimoto Y."/>
            <person name="Tame A."/>
            <person name="Sawayama S."/>
            <person name="Miyazaki J."/>
            <person name="Takai K."/>
            <person name="Nakagawa S."/>
        </authorList>
    </citation>
    <scope>NUCLEOTIDE SEQUENCE [LARGE SCALE GENOMIC DNA]</scope>
    <source>
        <strain evidence="3 4">S502</strain>
    </source>
</reference>
<feature type="transmembrane region" description="Helical" evidence="1">
    <location>
        <begin position="53"/>
        <end position="78"/>
    </location>
</feature>
<feature type="transmembrane region" description="Helical" evidence="1">
    <location>
        <begin position="193"/>
        <end position="209"/>
    </location>
</feature>
<keyword evidence="1" id="KW-0472">Membrane</keyword>
<dbReference type="KEGG" id="hprf:HLPR_25030"/>
<keyword evidence="4" id="KW-1185">Reference proteome</keyword>
<organism evidence="3 4">
    <name type="scientific">Helicovermis profundi</name>
    <dbReference type="NCBI Taxonomy" id="3065157"/>
    <lineage>
        <taxon>Bacteria</taxon>
        <taxon>Bacillati</taxon>
        <taxon>Bacillota</taxon>
        <taxon>Clostridia</taxon>
        <taxon>Helicovermis</taxon>
    </lineage>
</organism>
<protein>
    <submittedName>
        <fullName evidence="3">Type II CAAX endopeptidase family protein</fullName>
    </submittedName>
</protein>
<dbReference type="RefSeq" id="WP_338535771.1">
    <property type="nucleotide sequence ID" value="NZ_AP028654.1"/>
</dbReference>
<feature type="transmembrane region" description="Helical" evidence="1">
    <location>
        <begin position="240"/>
        <end position="261"/>
    </location>
</feature>
<dbReference type="InterPro" id="IPR052710">
    <property type="entry name" value="CAAX_protease"/>
</dbReference>
<dbReference type="AlphaFoldDB" id="A0AAU9EBH6"/>
<evidence type="ECO:0000313" key="3">
    <source>
        <dbReference type="EMBL" id="BEP30172.1"/>
    </source>
</evidence>
<proteinExistence type="predicted"/>
<feature type="domain" description="CAAX prenyl protease 2/Lysostaphin resistance protein A-like" evidence="2">
    <location>
        <begin position="139"/>
        <end position="226"/>
    </location>
</feature>
<dbReference type="Pfam" id="PF02517">
    <property type="entry name" value="Rce1-like"/>
    <property type="match status" value="1"/>
</dbReference>
<dbReference type="PANTHER" id="PTHR36435">
    <property type="entry name" value="SLR1288 PROTEIN"/>
    <property type="match status" value="1"/>
</dbReference>